<dbReference type="Gene3D" id="3.20.20.480">
    <property type="entry name" value="Trimethylamine methyltransferase-like"/>
    <property type="match status" value="1"/>
</dbReference>
<dbReference type="EC" id="2.1.1.-" evidence="4"/>
<gene>
    <name evidence="5" type="ORF">ABM479_10925</name>
</gene>
<dbReference type="GO" id="GO:0008168">
    <property type="term" value="F:methyltransferase activity"/>
    <property type="evidence" value="ECO:0007669"/>
    <property type="project" value="UniProtKB-KW"/>
</dbReference>
<reference evidence="5" key="1">
    <citation type="submission" date="2024-06" db="EMBL/GenBank/DDBJ databases">
        <authorList>
            <person name="Li T."/>
            <person name="Gao R."/>
        </authorList>
    </citation>
    <scope>NUCLEOTIDE SEQUENCE</scope>
    <source>
        <strain evidence="5">ZPR3</strain>
    </source>
</reference>
<dbReference type="Pfam" id="PF06253">
    <property type="entry name" value="MTTB"/>
    <property type="match status" value="1"/>
</dbReference>
<keyword evidence="3 4" id="KW-0808">Transferase</keyword>
<evidence type="ECO:0000313" key="5">
    <source>
        <dbReference type="EMBL" id="XBT91331.1"/>
    </source>
</evidence>
<dbReference type="AlphaFoldDB" id="A0AAU7RMF0"/>
<dbReference type="InterPro" id="IPR038601">
    <property type="entry name" value="MttB-like_sf"/>
</dbReference>
<dbReference type="PIRSF" id="PIRSF037567">
    <property type="entry name" value="MTTB_MeTrfase"/>
    <property type="match status" value="1"/>
</dbReference>
<evidence type="ECO:0000256" key="4">
    <source>
        <dbReference type="PIRNR" id="PIRNR037567"/>
    </source>
</evidence>
<dbReference type="RefSeq" id="WP_349956041.1">
    <property type="nucleotide sequence ID" value="NZ_CP157960.1"/>
</dbReference>
<proteinExistence type="inferred from homology"/>
<comment type="similarity">
    <text evidence="1 4">Belongs to the trimethylamine methyltransferase family.</text>
</comment>
<dbReference type="EMBL" id="CP157960">
    <property type="protein sequence ID" value="XBT91331.1"/>
    <property type="molecule type" value="Genomic_DNA"/>
</dbReference>
<dbReference type="GO" id="GO:0032259">
    <property type="term" value="P:methylation"/>
    <property type="evidence" value="ECO:0007669"/>
    <property type="project" value="UniProtKB-KW"/>
</dbReference>
<accession>A0AAU7RMF0</accession>
<sequence>MSDEGSLTLNEAQIATATGERRRRAGGRGAERSRKSNGTKYLNLVNNLARTELLSPEALDDIHEASLTILEEIGMDIILPEARERMKAAGADVTPGKERVRFDRNMIMELIASVPSTFTLHARNPLRNVEIGGRNLVFAQVASAPFVADREGGRRAGNQEDFRKLIKLAQSFDVTHMTGGYPVEPIDIHASVRHLDCLSDIVKLTDKAFHCYSLGKQRNLDAIEIARIGRGISMEQMEREPSLFTIINSSSPLRLDGPMLQGIIEMSSRGQVVVVTPFTLAGAMAPVTIAGALVQQNAEALCGIAFTQMVRKGAPVMYGGFTSNVDMKTGAPAFGTPEYMKAVIAGGQLARRYGIPYRTSNTNASNTLDAQAAYESALSLWALTQGGGNFVLHAAGWSEGGLTASFEKFILDVDMLQMVAEFLTPLDVSADALALDAVRDVGPGGHYFGTAHTLARYETAFYSPILSDWRNNETWTEAGRPTTYDHANRVYKETLARYERPPLDPAIEEELDAFVARRKAEGGVPTDF</sequence>
<keyword evidence="2 5" id="KW-0489">Methyltransferase</keyword>
<dbReference type="GO" id="GO:0015948">
    <property type="term" value="P:methanogenesis"/>
    <property type="evidence" value="ECO:0007669"/>
    <property type="project" value="UniProtKB-UniRule"/>
</dbReference>
<dbReference type="InterPro" id="IPR010426">
    <property type="entry name" value="MTTB_MeTrfase"/>
</dbReference>
<evidence type="ECO:0000256" key="1">
    <source>
        <dbReference type="ARBA" id="ARBA00007137"/>
    </source>
</evidence>
<name>A0AAU7RMF0_9HYPH</name>
<protein>
    <recommendedName>
        <fullName evidence="4">Methyltransferase</fullName>
        <ecNumber evidence="4">2.1.1.-</ecNumber>
    </recommendedName>
</protein>
<evidence type="ECO:0000256" key="2">
    <source>
        <dbReference type="ARBA" id="ARBA00022603"/>
    </source>
</evidence>
<organism evidence="5">
    <name type="scientific">Rhizobium sp. ZPR3</name>
    <dbReference type="NCBI Taxonomy" id="3158967"/>
    <lineage>
        <taxon>Bacteria</taxon>
        <taxon>Pseudomonadati</taxon>
        <taxon>Pseudomonadota</taxon>
        <taxon>Alphaproteobacteria</taxon>
        <taxon>Hyphomicrobiales</taxon>
        <taxon>Rhizobiaceae</taxon>
        <taxon>Rhizobium/Agrobacterium group</taxon>
        <taxon>Rhizobium</taxon>
    </lineage>
</organism>
<evidence type="ECO:0000256" key="3">
    <source>
        <dbReference type="ARBA" id="ARBA00022679"/>
    </source>
</evidence>